<dbReference type="InterPro" id="IPR022998">
    <property type="entry name" value="ThiamineP_synth_TenI"/>
</dbReference>
<protein>
    <submittedName>
        <fullName evidence="2">Thiamine phosphate synthase</fullName>
    </submittedName>
</protein>
<organism evidence="2 3">
    <name type="scientific">Sphingomonas arvum</name>
    <dbReference type="NCBI Taxonomy" id="2992113"/>
    <lineage>
        <taxon>Bacteria</taxon>
        <taxon>Pseudomonadati</taxon>
        <taxon>Pseudomonadota</taxon>
        <taxon>Alphaproteobacteria</taxon>
        <taxon>Sphingomonadales</taxon>
        <taxon>Sphingomonadaceae</taxon>
        <taxon>Sphingomonas</taxon>
    </lineage>
</organism>
<evidence type="ECO:0000313" key="2">
    <source>
        <dbReference type="EMBL" id="MCW3797721.1"/>
    </source>
</evidence>
<proteinExistence type="predicted"/>
<name>A0ABT3JF72_9SPHN</name>
<evidence type="ECO:0000313" key="3">
    <source>
        <dbReference type="Proteomes" id="UP001526246"/>
    </source>
</evidence>
<evidence type="ECO:0000259" key="1">
    <source>
        <dbReference type="Pfam" id="PF02581"/>
    </source>
</evidence>
<feature type="domain" description="Thiamine phosphate synthase/TenI" evidence="1">
    <location>
        <begin position="14"/>
        <end position="175"/>
    </location>
</feature>
<gene>
    <name evidence="2" type="ORF">OMW55_07885</name>
</gene>
<dbReference type="Pfam" id="PF02581">
    <property type="entry name" value="TMP-TENI"/>
    <property type="match status" value="1"/>
</dbReference>
<accession>A0ABT3JF72</accession>
<dbReference type="Gene3D" id="3.20.20.70">
    <property type="entry name" value="Aldolase class I"/>
    <property type="match status" value="1"/>
</dbReference>
<dbReference type="SUPFAM" id="SSF51391">
    <property type="entry name" value="Thiamin phosphate synthase"/>
    <property type="match status" value="1"/>
</dbReference>
<reference evidence="2 3" key="1">
    <citation type="submission" date="2022-10" db="EMBL/GenBank/DDBJ databases">
        <title>Sphingomonas sp.</title>
        <authorList>
            <person name="Jin C."/>
        </authorList>
    </citation>
    <scope>NUCLEOTIDE SEQUENCE [LARGE SCALE GENOMIC DNA]</scope>
    <source>
        <strain evidence="2 3">BN140010</strain>
    </source>
</reference>
<keyword evidence="3" id="KW-1185">Reference proteome</keyword>
<dbReference type="InterPro" id="IPR013785">
    <property type="entry name" value="Aldolase_TIM"/>
</dbReference>
<sequence>MTTQRWPTAWLMTDERLADRLWDALAAVADFGGGVMFRHHVTPADERLLLARRVAELAQRRGLTLGIARDAVLAREVGADLVHNPVGDQLELPSSRSVHGEAEALHAAASGAALVFVSPIYPTRSHPGAPALGAENATRLARIAGVPAYALGGMDARKWPKLQRLGFAGWAGVDAWLN</sequence>
<comment type="caution">
    <text evidence="2">The sequence shown here is derived from an EMBL/GenBank/DDBJ whole genome shotgun (WGS) entry which is preliminary data.</text>
</comment>
<dbReference type="CDD" id="cd00564">
    <property type="entry name" value="TMP_TenI"/>
    <property type="match status" value="1"/>
</dbReference>
<dbReference type="Proteomes" id="UP001526246">
    <property type="component" value="Unassembled WGS sequence"/>
</dbReference>
<dbReference type="EMBL" id="JAPDOB010000002">
    <property type="protein sequence ID" value="MCW3797721.1"/>
    <property type="molecule type" value="Genomic_DNA"/>
</dbReference>
<dbReference type="RefSeq" id="WP_264882207.1">
    <property type="nucleotide sequence ID" value="NZ_JAPDOB010000002.1"/>
</dbReference>
<dbReference type="InterPro" id="IPR036206">
    <property type="entry name" value="ThiamineP_synth_sf"/>
</dbReference>